<dbReference type="AlphaFoldDB" id="A0A645H3X6"/>
<sequence>MTTQFPRETQQLVKFIEKQAFADEDKKRWTEFLTENGLDQEILEEVHKKFLEIPKESFANDWQRAQNNMEFTKIQKQWRLDQASRNFKRSR</sequence>
<gene>
    <name evidence="1" type="ORF">SDC9_180179</name>
</gene>
<comment type="caution">
    <text evidence="1">The sequence shown here is derived from an EMBL/GenBank/DDBJ whole genome shotgun (WGS) entry which is preliminary data.</text>
</comment>
<evidence type="ECO:0000313" key="1">
    <source>
        <dbReference type="EMBL" id="MPN32699.1"/>
    </source>
</evidence>
<accession>A0A645H3X6</accession>
<protein>
    <submittedName>
        <fullName evidence="1">Uncharacterized protein</fullName>
    </submittedName>
</protein>
<organism evidence="1">
    <name type="scientific">bioreactor metagenome</name>
    <dbReference type="NCBI Taxonomy" id="1076179"/>
    <lineage>
        <taxon>unclassified sequences</taxon>
        <taxon>metagenomes</taxon>
        <taxon>ecological metagenomes</taxon>
    </lineage>
</organism>
<proteinExistence type="predicted"/>
<name>A0A645H3X6_9ZZZZ</name>
<dbReference type="EMBL" id="VSSQ01084849">
    <property type="protein sequence ID" value="MPN32699.1"/>
    <property type="molecule type" value="Genomic_DNA"/>
</dbReference>
<reference evidence="1" key="1">
    <citation type="submission" date="2019-08" db="EMBL/GenBank/DDBJ databases">
        <authorList>
            <person name="Kucharzyk K."/>
            <person name="Murdoch R.W."/>
            <person name="Higgins S."/>
            <person name="Loffler F."/>
        </authorList>
    </citation>
    <scope>NUCLEOTIDE SEQUENCE</scope>
</reference>